<evidence type="ECO:0000313" key="3">
    <source>
        <dbReference type="Proteomes" id="UP000824002"/>
    </source>
</evidence>
<proteinExistence type="predicted"/>
<dbReference type="GO" id="GO:0005975">
    <property type="term" value="P:carbohydrate metabolic process"/>
    <property type="evidence" value="ECO:0007669"/>
    <property type="project" value="InterPro"/>
</dbReference>
<dbReference type="Proteomes" id="UP000824002">
    <property type="component" value="Unassembled WGS sequence"/>
</dbReference>
<name>A0A9D1FKD1_9FIRM</name>
<dbReference type="InterPro" id="IPR012341">
    <property type="entry name" value="6hp_glycosidase-like_sf"/>
</dbReference>
<dbReference type="PANTHER" id="PTHR31084">
    <property type="entry name" value="ALPHA-L-FUCOSIDASE 2"/>
    <property type="match status" value="1"/>
</dbReference>
<comment type="caution">
    <text evidence="2">The sequence shown here is derived from an EMBL/GenBank/DDBJ whole genome shotgun (WGS) entry which is preliminary data.</text>
</comment>
<dbReference type="EMBL" id="DVJP01000010">
    <property type="protein sequence ID" value="HIS75302.1"/>
    <property type="molecule type" value="Genomic_DNA"/>
</dbReference>
<dbReference type="Pfam" id="PF22124">
    <property type="entry name" value="Glyco_hydro_95_cat"/>
    <property type="match status" value="1"/>
</dbReference>
<dbReference type="Gene3D" id="2.60.40.1180">
    <property type="entry name" value="Golgi alpha-mannosidase II"/>
    <property type="match status" value="1"/>
</dbReference>
<dbReference type="InterPro" id="IPR013780">
    <property type="entry name" value="Glyco_hydro_b"/>
</dbReference>
<dbReference type="SUPFAM" id="SSF48208">
    <property type="entry name" value="Six-hairpin glycosidases"/>
    <property type="match status" value="1"/>
</dbReference>
<evidence type="ECO:0000259" key="1">
    <source>
        <dbReference type="Pfam" id="PF22124"/>
    </source>
</evidence>
<protein>
    <recommendedName>
        <fullName evidence="1">Glycosyl hydrolase family 95 catalytic domain-containing protein</fullName>
    </recommendedName>
</protein>
<reference evidence="2" key="2">
    <citation type="journal article" date="2021" name="PeerJ">
        <title>Extensive microbial diversity within the chicken gut microbiome revealed by metagenomics and culture.</title>
        <authorList>
            <person name="Gilroy R."/>
            <person name="Ravi A."/>
            <person name="Getino M."/>
            <person name="Pursley I."/>
            <person name="Horton D.L."/>
            <person name="Alikhan N.F."/>
            <person name="Baker D."/>
            <person name="Gharbi K."/>
            <person name="Hall N."/>
            <person name="Watson M."/>
            <person name="Adriaenssens E.M."/>
            <person name="Foster-Nyarko E."/>
            <person name="Jarju S."/>
            <person name="Secka A."/>
            <person name="Antonio M."/>
            <person name="Oren A."/>
            <person name="Chaudhuri R.R."/>
            <person name="La Ragione R."/>
            <person name="Hildebrand F."/>
            <person name="Pallen M.J."/>
        </authorList>
    </citation>
    <scope>NUCLEOTIDE SEQUENCE</scope>
    <source>
        <strain evidence="2">CHK199-13235</strain>
    </source>
</reference>
<sequence>MHVVLLGDLKNQEFHISKSDMWTDEDSGRNVRAVTTGGVTIRPQEEPPCTEKLWKQEQRFWDAKVSASSAAGFVTEAFVAADENILFLEIQNSLENPLHLNVDLWAKEDDPTMPAQSGWDGSILWASRETSSGPRGNGAPARWVSRNCLAAAPLVGKWEVSRISDGRVSAGITLEPGRKCCLGIILCGGKDAWDAPERAVKRAALLDIPQIERLEKAHKQWWHDFWEKSYIWVPDQELENFYIGALYLFACVNRAEFVPAGQYPFCRSDDPAWAGDYHMDQEYLGQNEGFFSANRPELSDGVFRPLQDFMETGRQYAQTKMTVVHPSFQEPREGVLYPVGLGPWGVDSTVHDNDGEPWLGNMVSDASYTGMLFIWQYEYYQDKEWLREVGYPFIRELAMFWNSHIRLIGEKDSHGNFCTYGATYEEAFGRNPVSDLGLIRKILESAVQYSRILSVDSDQRRDWQEILEHLPPFPTIFHHGKEVFAEYENAPAFRGGCELTAIFPAETVSPLRTPEWIPIAHHSLDIEMEMLTKPFHSAVSAARVGYPIEKIVKALKEKMLNVPITAWMGLRENFTIGGLHYNGEFIEWMNSSLLQSQDGVIQLFPNWYRDRPAEFHRLRAKGAFLVSAKQDSSGKVTEASIFSEKGLVCTVKAPASAAVLENGTPVPAEHSVLPNGWSVCRFKTEVGGTYQIRWN</sequence>
<dbReference type="PANTHER" id="PTHR31084:SF0">
    <property type="entry name" value="ALPHA-L-FUCOSIDASE 2"/>
    <property type="match status" value="1"/>
</dbReference>
<dbReference type="GO" id="GO:0004560">
    <property type="term" value="F:alpha-L-fucosidase activity"/>
    <property type="evidence" value="ECO:0007669"/>
    <property type="project" value="TreeGrafter"/>
</dbReference>
<organism evidence="2 3">
    <name type="scientific">Candidatus Merdivicinus excrementipullorum</name>
    <dbReference type="NCBI Taxonomy" id="2840867"/>
    <lineage>
        <taxon>Bacteria</taxon>
        <taxon>Bacillati</taxon>
        <taxon>Bacillota</taxon>
        <taxon>Clostridia</taxon>
        <taxon>Eubacteriales</taxon>
        <taxon>Oscillospiraceae</taxon>
        <taxon>Oscillospiraceae incertae sedis</taxon>
        <taxon>Candidatus Merdivicinus</taxon>
    </lineage>
</organism>
<dbReference type="Gene3D" id="1.50.10.10">
    <property type="match status" value="1"/>
</dbReference>
<dbReference type="AlphaFoldDB" id="A0A9D1FKD1"/>
<dbReference type="InterPro" id="IPR008928">
    <property type="entry name" value="6-hairpin_glycosidase_sf"/>
</dbReference>
<accession>A0A9D1FKD1</accession>
<dbReference type="InterPro" id="IPR054363">
    <property type="entry name" value="GH95_cat"/>
</dbReference>
<reference evidence="2" key="1">
    <citation type="submission" date="2020-10" db="EMBL/GenBank/DDBJ databases">
        <authorList>
            <person name="Gilroy R."/>
        </authorList>
    </citation>
    <scope>NUCLEOTIDE SEQUENCE</scope>
    <source>
        <strain evidence="2">CHK199-13235</strain>
    </source>
</reference>
<gene>
    <name evidence="2" type="ORF">IAB51_00685</name>
</gene>
<evidence type="ECO:0000313" key="2">
    <source>
        <dbReference type="EMBL" id="HIS75302.1"/>
    </source>
</evidence>
<feature type="domain" description="Glycosyl hydrolase family 95 catalytic" evidence="1">
    <location>
        <begin position="235"/>
        <end position="526"/>
    </location>
</feature>